<feature type="coiled-coil region" evidence="5">
    <location>
        <begin position="339"/>
        <end position="373"/>
    </location>
</feature>
<dbReference type="InterPro" id="IPR020422">
    <property type="entry name" value="TYR_PHOSPHATASE_DUAL_dom"/>
</dbReference>
<evidence type="ECO:0000256" key="4">
    <source>
        <dbReference type="ARBA" id="ARBA00022912"/>
    </source>
</evidence>
<dbReference type="GO" id="GO:0008330">
    <property type="term" value="F:protein tyrosine/threonine phosphatase activity"/>
    <property type="evidence" value="ECO:0007669"/>
    <property type="project" value="TreeGrafter"/>
</dbReference>
<dbReference type="PROSITE" id="PS50054">
    <property type="entry name" value="TYR_PHOSPHATASE_DUAL"/>
    <property type="match status" value="1"/>
</dbReference>
<keyword evidence="5" id="KW-0175">Coiled coil</keyword>
<evidence type="ECO:0000256" key="3">
    <source>
        <dbReference type="ARBA" id="ARBA00022801"/>
    </source>
</evidence>
<dbReference type="Proteomes" id="UP001212997">
    <property type="component" value="Unassembled WGS sequence"/>
</dbReference>
<feature type="region of interest" description="Disordered" evidence="6">
    <location>
        <begin position="28"/>
        <end position="124"/>
    </location>
</feature>
<sequence>MPRRKGPPAALRISTPQNLSNIAIAHQDQEQQIDSLSSATSDSDSFVFPPPSKSRSRNMKKLSLTLPSAQSSALSLAQPSQDQPSLPPSTPNIPSKPEPRRRPSVISLPNSATPALLHRKDEDLDGSPTVPYMHGPIQILPKIWLGSEDNVRDWRVLIDRGIRSVLNVAKEVNTSFDTHSSQPLRPFMSTPDLNTPVLDSVDPTYYPAHIPTGRPSMHYLKLPWSHGQSDLVRDGFPAAMRFVDQALERGEGVLIHCQCGVSRSATLAIALVMRAAAQCSPSVPSEVWALKGMQGAYSYVKDKSKWVGPNMSLIYQLLDYERSFKAGDASPYASDRSSVAAEEEEWSRRRLQMEEAEEQENNDRESVEVMREARALDKAMEDRLVARKSSTSSLSSNGGLGMGPAWRNRYATSRKRTGSIASIVTDGSVLSEHLLEEDEEQDLLGLGGGFTSSSADPTEDEASSVSSGDPNSRQTSPSQLVNPHLRSPSTARMPPSAPAHKNTFVLPPVPATATRATFDIPPLPSIKTKLRRRPPPLVGILPPVPPSPITPKEAVVIEVTPAPPAPLPAPTVSILPPAPQPVARPRNEGRKPELPPLQLRKSASRKPPALKLVSSSSSTSIASSRSSRSSSTSTVSSSTSSSSQQIPLSATPCQTLFVFPPSPTSSTSNNGLLMSRTPSTMTLTSSSSFPFPTLTTPRVSTFRGIGGKPRSFIGLGVPATPTTASSRVDARGWVGLK</sequence>
<protein>
    <recommendedName>
        <fullName evidence="2">protein-tyrosine-phosphatase</fullName>
        <ecNumber evidence="2">3.1.3.48</ecNumber>
    </recommendedName>
</protein>
<dbReference type="GO" id="GO:0043409">
    <property type="term" value="P:negative regulation of MAPK cascade"/>
    <property type="evidence" value="ECO:0007669"/>
    <property type="project" value="TreeGrafter"/>
</dbReference>
<feature type="domain" description="Tyrosine specific protein phosphatases" evidence="8">
    <location>
        <begin position="234"/>
        <end position="273"/>
    </location>
</feature>
<accession>A0AAD5UUT1</accession>
<feature type="compositionally biased region" description="Low complexity" evidence="6">
    <location>
        <begin position="62"/>
        <end position="84"/>
    </location>
</feature>
<feature type="compositionally biased region" description="Pro residues" evidence="6">
    <location>
        <begin position="85"/>
        <end position="96"/>
    </location>
</feature>
<comment type="similarity">
    <text evidence="1">Belongs to the protein-tyrosine phosphatase family. Non-receptor class dual specificity subfamily.</text>
</comment>
<evidence type="ECO:0000313" key="9">
    <source>
        <dbReference type="EMBL" id="KAJ3474651.1"/>
    </source>
</evidence>
<dbReference type="Pfam" id="PF00782">
    <property type="entry name" value="DSPc"/>
    <property type="match status" value="1"/>
</dbReference>
<evidence type="ECO:0000256" key="2">
    <source>
        <dbReference type="ARBA" id="ARBA00013064"/>
    </source>
</evidence>
<evidence type="ECO:0000313" key="10">
    <source>
        <dbReference type="Proteomes" id="UP001212997"/>
    </source>
</evidence>
<dbReference type="GO" id="GO:0005737">
    <property type="term" value="C:cytoplasm"/>
    <property type="evidence" value="ECO:0007669"/>
    <property type="project" value="TreeGrafter"/>
</dbReference>
<evidence type="ECO:0000256" key="1">
    <source>
        <dbReference type="ARBA" id="ARBA00008601"/>
    </source>
</evidence>
<feature type="region of interest" description="Disordered" evidence="6">
    <location>
        <begin position="566"/>
        <end position="647"/>
    </location>
</feature>
<dbReference type="InterPro" id="IPR016130">
    <property type="entry name" value="Tyr_Pase_AS"/>
</dbReference>
<organism evidence="9 10">
    <name type="scientific">Meripilus lineatus</name>
    <dbReference type="NCBI Taxonomy" id="2056292"/>
    <lineage>
        <taxon>Eukaryota</taxon>
        <taxon>Fungi</taxon>
        <taxon>Dikarya</taxon>
        <taxon>Basidiomycota</taxon>
        <taxon>Agaricomycotina</taxon>
        <taxon>Agaricomycetes</taxon>
        <taxon>Polyporales</taxon>
        <taxon>Meripilaceae</taxon>
        <taxon>Meripilus</taxon>
    </lineage>
</organism>
<feature type="compositionally biased region" description="Low complexity" evidence="6">
    <location>
        <begin position="34"/>
        <end position="47"/>
    </location>
</feature>
<dbReference type="PANTHER" id="PTHR10159:SF519">
    <property type="entry name" value="DUAL SPECIFICITY PROTEIN PHOSPHATASE MPK3"/>
    <property type="match status" value="1"/>
</dbReference>
<dbReference type="SUPFAM" id="SSF52799">
    <property type="entry name" value="(Phosphotyrosine protein) phosphatases II"/>
    <property type="match status" value="1"/>
</dbReference>
<dbReference type="Gene3D" id="3.90.190.10">
    <property type="entry name" value="Protein tyrosine phosphatase superfamily"/>
    <property type="match status" value="1"/>
</dbReference>
<name>A0AAD5UUT1_9APHY</name>
<evidence type="ECO:0000259" key="8">
    <source>
        <dbReference type="PROSITE" id="PS50056"/>
    </source>
</evidence>
<dbReference type="InterPro" id="IPR029021">
    <property type="entry name" value="Prot-tyrosine_phosphatase-like"/>
</dbReference>
<dbReference type="PROSITE" id="PS50056">
    <property type="entry name" value="TYR_PHOSPHATASE_2"/>
    <property type="match status" value="1"/>
</dbReference>
<keyword evidence="10" id="KW-1185">Reference proteome</keyword>
<feature type="compositionally biased region" description="Polar residues" evidence="6">
    <location>
        <begin position="463"/>
        <end position="481"/>
    </location>
</feature>
<feature type="domain" description="Tyrosine-protein phosphatase" evidence="7">
    <location>
        <begin position="135"/>
        <end position="326"/>
    </location>
</feature>
<evidence type="ECO:0000256" key="5">
    <source>
        <dbReference type="SAM" id="Coils"/>
    </source>
</evidence>
<gene>
    <name evidence="9" type="ORF">NLI96_g12339</name>
</gene>
<dbReference type="GO" id="GO:0017017">
    <property type="term" value="F:MAP kinase tyrosine/serine/threonine phosphatase activity"/>
    <property type="evidence" value="ECO:0007669"/>
    <property type="project" value="TreeGrafter"/>
</dbReference>
<evidence type="ECO:0000259" key="7">
    <source>
        <dbReference type="PROSITE" id="PS50054"/>
    </source>
</evidence>
<dbReference type="SMART" id="SM00195">
    <property type="entry name" value="DSPc"/>
    <property type="match status" value="1"/>
</dbReference>
<reference evidence="9" key="1">
    <citation type="submission" date="2022-07" db="EMBL/GenBank/DDBJ databases">
        <title>Genome Sequence of Physisporinus lineatus.</title>
        <authorList>
            <person name="Buettner E."/>
        </authorList>
    </citation>
    <scope>NUCLEOTIDE SEQUENCE</scope>
    <source>
        <strain evidence="9">VT162</strain>
    </source>
</reference>
<dbReference type="InterPro" id="IPR000387">
    <property type="entry name" value="Tyr_Pase_dom"/>
</dbReference>
<feature type="region of interest" description="Disordered" evidence="6">
    <location>
        <begin position="444"/>
        <end position="505"/>
    </location>
</feature>
<keyword evidence="4" id="KW-0904">Protein phosphatase</keyword>
<dbReference type="PROSITE" id="PS00383">
    <property type="entry name" value="TYR_PHOSPHATASE_1"/>
    <property type="match status" value="1"/>
</dbReference>
<dbReference type="EMBL" id="JANAWD010001010">
    <property type="protein sequence ID" value="KAJ3474651.1"/>
    <property type="molecule type" value="Genomic_DNA"/>
</dbReference>
<dbReference type="GO" id="GO:0033550">
    <property type="term" value="F:MAP kinase tyrosine phosphatase activity"/>
    <property type="evidence" value="ECO:0007669"/>
    <property type="project" value="TreeGrafter"/>
</dbReference>
<dbReference type="PANTHER" id="PTHR10159">
    <property type="entry name" value="DUAL SPECIFICITY PROTEIN PHOSPHATASE"/>
    <property type="match status" value="1"/>
</dbReference>
<feature type="compositionally biased region" description="Low complexity" evidence="6">
    <location>
        <begin position="614"/>
        <end position="643"/>
    </location>
</feature>
<dbReference type="InterPro" id="IPR000340">
    <property type="entry name" value="Dual-sp_phosphatase_cat-dom"/>
</dbReference>
<dbReference type="EC" id="3.1.3.48" evidence="2"/>
<keyword evidence="3" id="KW-0378">Hydrolase</keyword>
<evidence type="ECO:0000256" key="6">
    <source>
        <dbReference type="SAM" id="MobiDB-lite"/>
    </source>
</evidence>
<comment type="caution">
    <text evidence="9">The sequence shown here is derived from an EMBL/GenBank/DDBJ whole genome shotgun (WGS) entry which is preliminary data.</text>
</comment>
<dbReference type="AlphaFoldDB" id="A0AAD5UUT1"/>
<proteinExistence type="inferred from homology"/>